<comment type="cofactor">
    <cofactor evidence="1">
        <name>Mn(2+)</name>
        <dbReference type="ChEBI" id="CHEBI:29035"/>
    </cofactor>
</comment>
<gene>
    <name evidence="11" type="primary">ABI1</name>
    <name evidence="11" type="ORF">SDJN03_15373</name>
</gene>
<proteinExistence type="inferred from homology"/>
<dbReference type="InterPro" id="IPR001932">
    <property type="entry name" value="PPM-type_phosphatase-like_dom"/>
</dbReference>
<sequence>MDEASGNDLQLHRDDSLHDLDLASTSSGLSSILSSDDFRSSSSSGDISVTSTSSGEIPAIIVAEAALDPRSVELTTSMTSTTVLEPARRKCVGRNNRAGLHWGLTSVIGRRKEMEDAIAVKPGFMSSRCDHVGGCTAPGSRTSGEISPVHFFAVYDGHGGSQVAKFCAERMHEVIAEEWGREGIKGHEWQKKWEVALSNGFQRTDDEVVSEAVATDMVGSTAVVVVLSGCQIIASNCGDSRAVLFQKNKAIPLTVDQKPDRQDELLRIEREGGKVINWMGARVLGVLAMSRAIGDRYLRPWIIPVPEISFTTRSDEDECLVLASDGLWDVMTNEEVGQVACHLLRRLRRSSTPDDTPPAQIVANNLTEMAYGRNSSDNISVIVIDLKARKANPQSLTIGKGKSINSWALVDSGGAHKRHLRSVELPKEDAVAVAFKRITACWVTRATSESITLPDAV</sequence>
<evidence type="ECO:0000256" key="4">
    <source>
        <dbReference type="ARBA" id="ARBA00022723"/>
    </source>
</evidence>
<dbReference type="InterPro" id="IPR000222">
    <property type="entry name" value="PP2C_BS"/>
</dbReference>
<dbReference type="InterPro" id="IPR015655">
    <property type="entry name" value="PP2C"/>
</dbReference>
<dbReference type="Pfam" id="PF00481">
    <property type="entry name" value="PP2C"/>
    <property type="match status" value="1"/>
</dbReference>
<keyword evidence="8" id="KW-0904">Protein phosphatase</keyword>
<dbReference type="GO" id="GO:0046872">
    <property type="term" value="F:metal ion binding"/>
    <property type="evidence" value="ECO:0007669"/>
    <property type="project" value="UniProtKB-KW"/>
</dbReference>
<evidence type="ECO:0000313" key="12">
    <source>
        <dbReference type="Proteomes" id="UP000685013"/>
    </source>
</evidence>
<dbReference type="SMART" id="SM00332">
    <property type="entry name" value="PP2Cc"/>
    <property type="match status" value="1"/>
</dbReference>
<keyword evidence="6" id="KW-0460">Magnesium</keyword>
<name>A0AAV6N0M9_9ROSI</name>
<evidence type="ECO:0000256" key="9">
    <source>
        <dbReference type="SAM" id="MobiDB-lite"/>
    </source>
</evidence>
<evidence type="ECO:0000259" key="10">
    <source>
        <dbReference type="PROSITE" id="PS51746"/>
    </source>
</evidence>
<keyword evidence="5 8" id="KW-0378">Hydrolase</keyword>
<evidence type="ECO:0000256" key="8">
    <source>
        <dbReference type="RuleBase" id="RU003465"/>
    </source>
</evidence>
<dbReference type="EMBL" id="JAGKQH010000010">
    <property type="protein sequence ID" value="KAG6589950.1"/>
    <property type="molecule type" value="Genomic_DNA"/>
</dbReference>
<accession>A0AAV6N0M9</accession>
<dbReference type="FunFam" id="3.60.40.10:FF:000041">
    <property type="entry name" value="Protein phosphatase 2C 51"/>
    <property type="match status" value="1"/>
</dbReference>
<evidence type="ECO:0000256" key="1">
    <source>
        <dbReference type="ARBA" id="ARBA00001936"/>
    </source>
</evidence>
<evidence type="ECO:0000256" key="2">
    <source>
        <dbReference type="ARBA" id="ARBA00001946"/>
    </source>
</evidence>
<evidence type="ECO:0000256" key="6">
    <source>
        <dbReference type="ARBA" id="ARBA00022842"/>
    </source>
</evidence>
<evidence type="ECO:0000256" key="5">
    <source>
        <dbReference type="ARBA" id="ARBA00022801"/>
    </source>
</evidence>
<comment type="cofactor">
    <cofactor evidence="2">
        <name>Mg(2+)</name>
        <dbReference type="ChEBI" id="CHEBI:18420"/>
    </cofactor>
</comment>
<comment type="caution">
    <text evidence="11">The sequence shown here is derived from an EMBL/GenBank/DDBJ whole genome shotgun (WGS) entry which is preliminary data.</text>
</comment>
<comment type="similarity">
    <text evidence="8">Belongs to the PP2C family.</text>
</comment>
<dbReference type="Proteomes" id="UP000685013">
    <property type="component" value="Chromosome 10"/>
</dbReference>
<keyword evidence="7" id="KW-0464">Manganese</keyword>
<feature type="non-terminal residue" evidence="11">
    <location>
        <position position="1"/>
    </location>
</feature>
<protein>
    <recommendedName>
        <fullName evidence="3">protein-serine/threonine phosphatase</fullName>
        <ecNumber evidence="3">3.1.3.16</ecNumber>
    </recommendedName>
</protein>
<dbReference type="CDD" id="cd00143">
    <property type="entry name" value="PP2Cc"/>
    <property type="match status" value="1"/>
</dbReference>
<reference evidence="11 12" key="1">
    <citation type="journal article" date="2021" name="Hortic Res">
        <title>The domestication of Cucurbita argyrosperma as revealed by the genome of its wild relative.</title>
        <authorList>
            <person name="Barrera-Redondo J."/>
            <person name="Sanchez-de la Vega G."/>
            <person name="Aguirre-Liguori J.A."/>
            <person name="Castellanos-Morales G."/>
            <person name="Gutierrez-Guerrero Y.T."/>
            <person name="Aguirre-Dugua X."/>
            <person name="Aguirre-Planter E."/>
            <person name="Tenaillon M.I."/>
            <person name="Lira-Saade R."/>
            <person name="Eguiarte L.E."/>
        </authorList>
    </citation>
    <scope>NUCLEOTIDE SEQUENCE [LARGE SCALE GENOMIC DNA]</scope>
    <source>
        <strain evidence="11">JBR-2021</strain>
    </source>
</reference>
<dbReference type="PROSITE" id="PS01032">
    <property type="entry name" value="PPM_1"/>
    <property type="match status" value="1"/>
</dbReference>
<keyword evidence="12" id="KW-1185">Reference proteome</keyword>
<evidence type="ECO:0000256" key="3">
    <source>
        <dbReference type="ARBA" id="ARBA00013081"/>
    </source>
</evidence>
<dbReference type="PROSITE" id="PS51746">
    <property type="entry name" value="PPM_2"/>
    <property type="match status" value="1"/>
</dbReference>
<evidence type="ECO:0000256" key="7">
    <source>
        <dbReference type="ARBA" id="ARBA00023211"/>
    </source>
</evidence>
<organism evidence="11 12">
    <name type="scientific">Cucurbita argyrosperma subsp. sororia</name>
    <dbReference type="NCBI Taxonomy" id="37648"/>
    <lineage>
        <taxon>Eukaryota</taxon>
        <taxon>Viridiplantae</taxon>
        <taxon>Streptophyta</taxon>
        <taxon>Embryophyta</taxon>
        <taxon>Tracheophyta</taxon>
        <taxon>Spermatophyta</taxon>
        <taxon>Magnoliopsida</taxon>
        <taxon>eudicotyledons</taxon>
        <taxon>Gunneridae</taxon>
        <taxon>Pentapetalae</taxon>
        <taxon>rosids</taxon>
        <taxon>fabids</taxon>
        <taxon>Cucurbitales</taxon>
        <taxon>Cucurbitaceae</taxon>
        <taxon>Cucurbiteae</taxon>
        <taxon>Cucurbita</taxon>
    </lineage>
</organism>
<dbReference type="PANTHER" id="PTHR47992">
    <property type="entry name" value="PROTEIN PHOSPHATASE"/>
    <property type="match status" value="1"/>
</dbReference>
<dbReference type="AlphaFoldDB" id="A0AAV6N0M9"/>
<feature type="domain" description="PPM-type phosphatase" evidence="10">
    <location>
        <begin position="101"/>
        <end position="386"/>
    </location>
</feature>
<dbReference type="SMART" id="SM00331">
    <property type="entry name" value="PP2C_SIG"/>
    <property type="match status" value="1"/>
</dbReference>
<dbReference type="GO" id="GO:0004722">
    <property type="term" value="F:protein serine/threonine phosphatase activity"/>
    <property type="evidence" value="ECO:0007669"/>
    <property type="project" value="UniProtKB-EC"/>
</dbReference>
<feature type="region of interest" description="Disordered" evidence="9">
    <location>
        <begin position="28"/>
        <end position="52"/>
    </location>
</feature>
<evidence type="ECO:0000313" key="11">
    <source>
        <dbReference type="EMBL" id="KAG6589950.1"/>
    </source>
</evidence>
<keyword evidence="4" id="KW-0479">Metal-binding</keyword>
<dbReference type="EC" id="3.1.3.16" evidence="3"/>